<organism evidence="3 4">
    <name type="scientific">Linum trigynum</name>
    <dbReference type="NCBI Taxonomy" id="586398"/>
    <lineage>
        <taxon>Eukaryota</taxon>
        <taxon>Viridiplantae</taxon>
        <taxon>Streptophyta</taxon>
        <taxon>Embryophyta</taxon>
        <taxon>Tracheophyta</taxon>
        <taxon>Spermatophyta</taxon>
        <taxon>Magnoliopsida</taxon>
        <taxon>eudicotyledons</taxon>
        <taxon>Gunneridae</taxon>
        <taxon>Pentapetalae</taxon>
        <taxon>rosids</taxon>
        <taxon>fabids</taxon>
        <taxon>Malpighiales</taxon>
        <taxon>Linaceae</taxon>
        <taxon>Linum</taxon>
    </lineage>
</organism>
<dbReference type="InterPro" id="IPR012337">
    <property type="entry name" value="RNaseH-like_sf"/>
</dbReference>
<keyword evidence="4" id="KW-1185">Reference proteome</keyword>
<dbReference type="SUPFAM" id="SSF53098">
    <property type="entry name" value="Ribonuclease H-like"/>
    <property type="match status" value="1"/>
</dbReference>
<dbReference type="Gene3D" id="3.30.420.10">
    <property type="entry name" value="Ribonuclease H-like superfamily/Ribonuclease H"/>
    <property type="match status" value="1"/>
</dbReference>
<dbReference type="EMBL" id="OZ034814">
    <property type="protein sequence ID" value="CAL1359601.1"/>
    <property type="molecule type" value="Genomic_DNA"/>
</dbReference>
<proteinExistence type="predicted"/>
<dbReference type="PANTHER" id="PTHR35046">
    <property type="entry name" value="ZINC KNUCKLE (CCHC-TYPE) FAMILY PROTEIN"/>
    <property type="match status" value="1"/>
</dbReference>
<name>A0AAV2CU95_9ROSI</name>
<evidence type="ECO:0000313" key="3">
    <source>
        <dbReference type="EMBL" id="CAL1359601.1"/>
    </source>
</evidence>
<dbReference type="Pfam" id="PF24626">
    <property type="entry name" value="SH3_Tf2-1"/>
    <property type="match status" value="1"/>
</dbReference>
<dbReference type="PANTHER" id="PTHR35046:SF9">
    <property type="entry name" value="RNA-DIRECTED DNA POLYMERASE"/>
    <property type="match status" value="1"/>
</dbReference>
<feature type="domain" description="Tf2-1-like SH3-like" evidence="2">
    <location>
        <begin position="105"/>
        <end position="166"/>
    </location>
</feature>
<sequence length="280" mass="32094">MLRAVIKSNIKTWEDCLPHVEFAYNRAVHSTTKHSPFELVYGFNPLTPLDLTPLPLKEQVNMDGAKKAEFVKNLHEKARLNIEMRMEQIMKNVNRNRKPRSFEVGDWVWVHLRKERFPHQRRSKLLPRSEGPFQVISKVGNNAYKIDLPREYGISATFNVSDLAPYLEDNSDLRSNLFQGGGTDEVIKTKSISSQEGPITRLQAKRLREEFAVYLDRHFAQMDVDHHHGKTITLLQLVDQHEGKMGLEGEDDSTKEEEGSLKCEKDQGGKGIKGGNTREC</sequence>
<dbReference type="GO" id="GO:0003676">
    <property type="term" value="F:nucleic acid binding"/>
    <property type="evidence" value="ECO:0007669"/>
    <property type="project" value="InterPro"/>
</dbReference>
<evidence type="ECO:0000259" key="2">
    <source>
        <dbReference type="Pfam" id="PF24626"/>
    </source>
</evidence>
<protein>
    <recommendedName>
        <fullName evidence="2">Tf2-1-like SH3-like domain-containing protein</fullName>
    </recommendedName>
</protein>
<dbReference type="AlphaFoldDB" id="A0AAV2CU95"/>
<gene>
    <name evidence="3" type="ORF">LTRI10_LOCUS7076</name>
</gene>
<feature type="region of interest" description="Disordered" evidence="1">
    <location>
        <begin position="245"/>
        <end position="280"/>
    </location>
</feature>
<evidence type="ECO:0000313" key="4">
    <source>
        <dbReference type="Proteomes" id="UP001497516"/>
    </source>
</evidence>
<dbReference type="InterPro" id="IPR036397">
    <property type="entry name" value="RNaseH_sf"/>
</dbReference>
<feature type="compositionally biased region" description="Basic and acidic residues" evidence="1">
    <location>
        <begin position="256"/>
        <end position="268"/>
    </location>
</feature>
<dbReference type="InterPro" id="IPR056924">
    <property type="entry name" value="SH3_Tf2-1"/>
</dbReference>
<evidence type="ECO:0000256" key="1">
    <source>
        <dbReference type="SAM" id="MobiDB-lite"/>
    </source>
</evidence>
<dbReference type="Proteomes" id="UP001497516">
    <property type="component" value="Chromosome 10"/>
</dbReference>
<reference evidence="3 4" key="1">
    <citation type="submission" date="2024-04" db="EMBL/GenBank/DDBJ databases">
        <authorList>
            <person name="Fracassetti M."/>
        </authorList>
    </citation>
    <scope>NUCLEOTIDE SEQUENCE [LARGE SCALE GENOMIC DNA]</scope>
</reference>
<accession>A0AAV2CU95</accession>